<dbReference type="AlphaFoldDB" id="A0A5S9IKI0"/>
<dbReference type="GO" id="GO:0005524">
    <property type="term" value="F:ATP binding"/>
    <property type="evidence" value="ECO:0007669"/>
    <property type="project" value="UniProtKB-UniRule"/>
</dbReference>
<evidence type="ECO:0000256" key="5">
    <source>
        <dbReference type="ARBA" id="ARBA00022840"/>
    </source>
</evidence>
<dbReference type="Gene3D" id="3.30.300.130">
    <property type="entry name" value="Fe-S cluster assembly (FSCA)"/>
    <property type="match status" value="1"/>
</dbReference>
<sequence>MSKVTNEIVLKALANVTEPELKKDVVSLGFVKNVSIEEGRVSCQIEVATSSSPAQEQLKKQAIDSILEIPGVKEAHVQIVTRVRNTSPANTPIPGIKNIIPISSAKGGVGKSTVSANLAMALSKKGAKVGLMDADIYGPSIPTLLNVTESPTPKENNIIVPVEKYGLKVMSMGFFLPEDKAVIWRGPMLNKMITQFLKGVEWGELDYLLIDLPPGTGDVQLTLCQQVPLTGAVIVSTPQTVALNIAKKGMAMFQQLNCPIIGVIENMSYYQIPNGEKDYIFGESGAKKFAEELQLPFLGEIPIATTIRKQSDEGMPIVEADMDSPHAQAFIAAAENLASQVESMHTSGDVPQEIKLTF</sequence>
<dbReference type="InterPro" id="IPR027417">
    <property type="entry name" value="P-loop_NTPase"/>
</dbReference>
<keyword evidence="6 8" id="KW-0408">Iron</keyword>
<comment type="similarity">
    <text evidence="2">In the C-terminal section; belongs to the Mrp/NBP35 ATP-binding proteins family.</text>
</comment>
<keyword evidence="3 8" id="KW-0479">Metal-binding</keyword>
<keyword evidence="7 8" id="KW-0411">Iron-sulfur</keyword>
<dbReference type="InterPro" id="IPR019591">
    <property type="entry name" value="Mrp/NBP35_ATP-bd"/>
</dbReference>
<dbReference type="PANTHER" id="PTHR42961">
    <property type="entry name" value="IRON-SULFUR PROTEIN NUBPL"/>
    <property type="match status" value="1"/>
</dbReference>
<dbReference type="GO" id="GO:0016887">
    <property type="term" value="F:ATP hydrolysis activity"/>
    <property type="evidence" value="ECO:0007669"/>
    <property type="project" value="UniProtKB-UniRule"/>
</dbReference>
<name>A0A5S9IKI0_UABAM</name>
<keyword evidence="5 8" id="KW-0067">ATP-binding</keyword>
<dbReference type="SUPFAM" id="SSF117916">
    <property type="entry name" value="Fe-S cluster assembly (FSCA) domain-like"/>
    <property type="match status" value="1"/>
</dbReference>
<evidence type="ECO:0000259" key="9">
    <source>
        <dbReference type="Pfam" id="PF01883"/>
    </source>
</evidence>
<protein>
    <recommendedName>
        <fullName evidence="8">Iron-sulfur cluster carrier protein</fullName>
    </recommendedName>
</protein>
<comment type="function">
    <text evidence="8">Binds and transfers iron-sulfur (Fe-S) clusters to target apoproteins. Can hydrolyze ATP.</text>
</comment>
<dbReference type="GO" id="GO:0140663">
    <property type="term" value="F:ATP-dependent FeS chaperone activity"/>
    <property type="evidence" value="ECO:0007669"/>
    <property type="project" value="InterPro"/>
</dbReference>
<dbReference type="KEGG" id="uam:UABAM_01900"/>
<evidence type="ECO:0000313" key="10">
    <source>
        <dbReference type="EMBL" id="BBM83548.1"/>
    </source>
</evidence>
<dbReference type="RefSeq" id="WP_151967743.1">
    <property type="nucleotide sequence ID" value="NZ_AP019860.1"/>
</dbReference>
<keyword evidence="11" id="KW-1185">Reference proteome</keyword>
<evidence type="ECO:0000256" key="6">
    <source>
        <dbReference type="ARBA" id="ARBA00023004"/>
    </source>
</evidence>
<evidence type="ECO:0000256" key="1">
    <source>
        <dbReference type="ARBA" id="ARBA00007352"/>
    </source>
</evidence>
<feature type="binding site" evidence="8">
    <location>
        <begin position="105"/>
        <end position="112"/>
    </location>
    <ligand>
        <name>ATP</name>
        <dbReference type="ChEBI" id="CHEBI:30616"/>
    </ligand>
</feature>
<dbReference type="OrthoDB" id="9809679at2"/>
<dbReference type="Proteomes" id="UP000326354">
    <property type="component" value="Chromosome"/>
</dbReference>
<dbReference type="FunFam" id="3.40.50.300:FF:001119">
    <property type="entry name" value="Iron-sulfur cluster carrier protein"/>
    <property type="match status" value="1"/>
</dbReference>
<accession>A0A5S9IKI0</accession>
<evidence type="ECO:0000256" key="4">
    <source>
        <dbReference type="ARBA" id="ARBA00022741"/>
    </source>
</evidence>
<dbReference type="InterPro" id="IPR034904">
    <property type="entry name" value="FSCA_dom_sf"/>
</dbReference>
<organism evidence="10 11">
    <name type="scientific">Uabimicrobium amorphum</name>
    <dbReference type="NCBI Taxonomy" id="2596890"/>
    <lineage>
        <taxon>Bacteria</taxon>
        <taxon>Pseudomonadati</taxon>
        <taxon>Planctomycetota</taxon>
        <taxon>Candidatus Uabimicrobiia</taxon>
        <taxon>Candidatus Uabimicrobiales</taxon>
        <taxon>Candidatus Uabimicrobiaceae</taxon>
        <taxon>Candidatus Uabimicrobium</taxon>
    </lineage>
</organism>
<feature type="domain" description="MIP18 family-like" evidence="9">
    <location>
        <begin position="9"/>
        <end position="77"/>
    </location>
</feature>
<evidence type="ECO:0000256" key="2">
    <source>
        <dbReference type="ARBA" id="ARBA00008205"/>
    </source>
</evidence>
<dbReference type="SUPFAM" id="SSF52540">
    <property type="entry name" value="P-loop containing nucleoside triphosphate hydrolases"/>
    <property type="match status" value="1"/>
</dbReference>
<dbReference type="HAMAP" id="MF_02040">
    <property type="entry name" value="Mrp_NBP35"/>
    <property type="match status" value="1"/>
</dbReference>
<dbReference type="Pfam" id="PF10609">
    <property type="entry name" value="ParA"/>
    <property type="match status" value="1"/>
</dbReference>
<dbReference type="GO" id="GO:0046872">
    <property type="term" value="F:metal ion binding"/>
    <property type="evidence" value="ECO:0007669"/>
    <property type="project" value="UniProtKB-KW"/>
</dbReference>
<comment type="similarity">
    <text evidence="8">Belongs to the Mrp/NBP35 ATP-binding proteins family.</text>
</comment>
<proteinExistence type="inferred from homology"/>
<keyword evidence="4 8" id="KW-0547">Nucleotide-binding</keyword>
<reference evidence="10 11" key="1">
    <citation type="submission" date="2019-08" db="EMBL/GenBank/DDBJ databases">
        <title>Complete genome sequence of Candidatus Uab amorphum.</title>
        <authorList>
            <person name="Shiratori T."/>
            <person name="Suzuki S."/>
            <person name="Kakizawa Y."/>
            <person name="Ishida K."/>
        </authorList>
    </citation>
    <scope>NUCLEOTIDE SEQUENCE [LARGE SCALE GENOMIC DNA]</scope>
    <source>
        <strain evidence="10 11">SRT547</strain>
    </source>
</reference>
<comment type="subunit">
    <text evidence="8">Homodimer.</text>
</comment>
<evidence type="ECO:0000256" key="7">
    <source>
        <dbReference type="ARBA" id="ARBA00023014"/>
    </source>
</evidence>
<dbReference type="EMBL" id="AP019860">
    <property type="protein sequence ID" value="BBM83548.1"/>
    <property type="molecule type" value="Genomic_DNA"/>
</dbReference>
<dbReference type="PROSITE" id="PS01215">
    <property type="entry name" value="MRP"/>
    <property type="match status" value="1"/>
</dbReference>
<dbReference type="GO" id="GO:0051539">
    <property type="term" value="F:4 iron, 4 sulfur cluster binding"/>
    <property type="evidence" value="ECO:0007669"/>
    <property type="project" value="TreeGrafter"/>
</dbReference>
<dbReference type="CDD" id="cd02037">
    <property type="entry name" value="Mrp_NBP35"/>
    <property type="match status" value="1"/>
</dbReference>
<dbReference type="PANTHER" id="PTHR42961:SF2">
    <property type="entry name" value="IRON-SULFUR PROTEIN NUBPL"/>
    <property type="match status" value="1"/>
</dbReference>
<dbReference type="InterPro" id="IPR002744">
    <property type="entry name" value="MIP18-like"/>
</dbReference>
<keyword evidence="8" id="KW-0378">Hydrolase</keyword>
<evidence type="ECO:0000256" key="8">
    <source>
        <dbReference type="HAMAP-Rule" id="MF_02040"/>
    </source>
</evidence>
<dbReference type="InterPro" id="IPR000808">
    <property type="entry name" value="Mrp-like_CS"/>
</dbReference>
<dbReference type="Gene3D" id="3.40.50.300">
    <property type="entry name" value="P-loop containing nucleotide triphosphate hydrolases"/>
    <property type="match status" value="1"/>
</dbReference>
<comment type="similarity">
    <text evidence="1">In the N-terminal section; belongs to the MIP18 family.</text>
</comment>
<dbReference type="Pfam" id="PF01883">
    <property type="entry name" value="FeS_assembly_P"/>
    <property type="match status" value="1"/>
</dbReference>
<evidence type="ECO:0000256" key="3">
    <source>
        <dbReference type="ARBA" id="ARBA00022723"/>
    </source>
</evidence>
<dbReference type="InterPro" id="IPR044304">
    <property type="entry name" value="NUBPL-like"/>
</dbReference>
<evidence type="ECO:0000313" key="11">
    <source>
        <dbReference type="Proteomes" id="UP000326354"/>
    </source>
</evidence>
<dbReference type="InterPro" id="IPR033756">
    <property type="entry name" value="YlxH/NBP35"/>
</dbReference>
<dbReference type="GO" id="GO:0016226">
    <property type="term" value="P:iron-sulfur cluster assembly"/>
    <property type="evidence" value="ECO:0007669"/>
    <property type="project" value="InterPro"/>
</dbReference>
<gene>
    <name evidence="10" type="ORF">UABAM_01900</name>
</gene>